<accession>M7YA23</accession>
<organism evidence="1 2">
    <name type="scientific">Mariniradius saccharolyticus AK6</name>
    <dbReference type="NCBI Taxonomy" id="1239962"/>
    <lineage>
        <taxon>Bacteria</taxon>
        <taxon>Pseudomonadati</taxon>
        <taxon>Bacteroidota</taxon>
        <taxon>Cytophagia</taxon>
        <taxon>Cytophagales</taxon>
        <taxon>Cyclobacteriaceae</taxon>
        <taxon>Mariniradius</taxon>
    </lineage>
</organism>
<evidence type="ECO:0000313" key="2">
    <source>
        <dbReference type="Proteomes" id="UP000010953"/>
    </source>
</evidence>
<dbReference type="STRING" id="1239962.C943_03842"/>
<reference evidence="1" key="1">
    <citation type="submission" date="2013-01" db="EMBL/GenBank/DDBJ databases">
        <title>Genome assembly of Mariniradius saccharolyticus AK6.</title>
        <authorList>
            <person name="Vaidya B."/>
            <person name="Khatri I."/>
            <person name="Tanuku N.R.S."/>
            <person name="Subramanian S."/>
            <person name="Pinnaka A."/>
        </authorList>
    </citation>
    <scope>NUCLEOTIDE SEQUENCE [LARGE SCALE GENOMIC DNA]</scope>
    <source>
        <strain evidence="1">AK6</strain>
    </source>
</reference>
<dbReference type="Proteomes" id="UP000010953">
    <property type="component" value="Unassembled WGS sequence"/>
</dbReference>
<keyword evidence="2" id="KW-1185">Reference proteome</keyword>
<proteinExistence type="predicted"/>
<sequence length="244" mass="26760">MMKLTGSIGNITFYQHKNGNFYAREKPRVQKERFLHAPEFEASRKASAEFGQASRISGIVRKALQPVLDGVEGFGHSKLTALFREVILSDGVNEHGQRDFSKGDHGLYRGRELGKQALMHQMGGLPLFSSEGEGRFVHFEFGHLHRELRIPRPIGANLYGVQVHGIEILDNGNGGSRTESLALPTMDLGTAPAVFGIQTLDFGSAVPENTVRIAAVSLRFLYSAAEITIPYKEVGGVCLLGRIL</sequence>
<name>M7YA23_9BACT</name>
<dbReference type="AlphaFoldDB" id="M7YA23"/>
<dbReference type="InParanoid" id="M7YA23"/>
<protein>
    <submittedName>
        <fullName evidence="1">Uncharacterized protein</fullName>
    </submittedName>
</protein>
<dbReference type="EMBL" id="AMZY02000007">
    <property type="protein sequence ID" value="EMS34026.1"/>
    <property type="molecule type" value="Genomic_DNA"/>
</dbReference>
<comment type="caution">
    <text evidence="1">The sequence shown here is derived from an EMBL/GenBank/DDBJ whole genome shotgun (WGS) entry which is preliminary data.</text>
</comment>
<evidence type="ECO:0000313" key="1">
    <source>
        <dbReference type="EMBL" id="EMS34026.1"/>
    </source>
</evidence>
<gene>
    <name evidence="1" type="ORF">C943_03842</name>
</gene>